<dbReference type="Pfam" id="PF09972">
    <property type="entry name" value="DUF2207"/>
    <property type="match status" value="1"/>
</dbReference>
<keyword evidence="6" id="KW-1185">Reference proteome</keyword>
<feature type="region of interest" description="Disordered" evidence="1">
    <location>
        <begin position="1"/>
        <end position="26"/>
    </location>
</feature>
<protein>
    <submittedName>
        <fullName evidence="5">DUF2207 domain-containing protein</fullName>
    </submittedName>
</protein>
<sequence length="609" mass="64937">MTAAYRRDAGWRRGGVPSADSGGARSRGRLPALALALALAFVLAVMAPAAARGAERILAYDTVVDVRADATLEITERIQVRAEGNQIRRGIYRDFPTRYRDRYGNRVAAGFEVLEVLRDGKPEPWFTERHGNGVRVNTGNDDFLPLPATYTYTLRYRTNRQLGFFEHHDELYWNAIGHGWAFAIDGGSVEVTLPEPVPATDMTASGYTGPHGARATDYRSTLPAPGRARWELTRPLAPREGFTIVLEFPKGLVAEPSRTQRLLWLLGDNRGVLLGLMGLLALLAYCATRWRKVGRDPRPGTVIVRYEPPVGHSPAALRYMRRMRHDSRAVTADLLACAVDGAVRIHRDKGLLKDSWRIERTGDPGDTGAGPQALLQHLLPRVGSTLEMKNSNASTFQAATSAHRALLKKRFQPAMFNRNAGSIAIAAGIMLGSLLLAFAVGAGSGSGVLLLLPVALLMLATVVVFALLVAAPTPAGRRLLDEIEGFRRYLQVAEQQDLQRLQAPGAAEPALDAKRFERLLPYAVALDVEDAWTRRFTVAVGAAAAAATTASIGWYSGGGVSDLGSLTRAVGSSLSSQISSSSTPPGSSSGGGGGGFSGGGGGGGGGGGR</sequence>
<accession>A0A853JBI6</accession>
<organism evidence="5 6">
    <name type="scientific">Luteimonas salinisoli</name>
    <dbReference type="NCBI Taxonomy" id="2752307"/>
    <lineage>
        <taxon>Bacteria</taxon>
        <taxon>Pseudomonadati</taxon>
        <taxon>Pseudomonadota</taxon>
        <taxon>Gammaproteobacteria</taxon>
        <taxon>Lysobacterales</taxon>
        <taxon>Lysobacteraceae</taxon>
        <taxon>Luteimonas</taxon>
    </lineage>
</organism>
<dbReference type="Pfam" id="PF20990">
    <property type="entry name" value="DUF2207_C"/>
    <property type="match status" value="1"/>
</dbReference>
<feature type="compositionally biased region" description="Low complexity" evidence="1">
    <location>
        <begin position="575"/>
        <end position="587"/>
    </location>
</feature>
<keyword evidence="2" id="KW-0812">Transmembrane</keyword>
<comment type="caution">
    <text evidence="5">The sequence shown here is derived from an EMBL/GenBank/DDBJ whole genome shotgun (WGS) entry which is preliminary data.</text>
</comment>
<evidence type="ECO:0000259" key="3">
    <source>
        <dbReference type="Pfam" id="PF09972"/>
    </source>
</evidence>
<evidence type="ECO:0000256" key="2">
    <source>
        <dbReference type="SAM" id="Phobius"/>
    </source>
</evidence>
<feature type="compositionally biased region" description="Basic and acidic residues" evidence="1">
    <location>
        <begin position="1"/>
        <end position="11"/>
    </location>
</feature>
<dbReference type="Proteomes" id="UP000578091">
    <property type="component" value="Unassembled WGS sequence"/>
</dbReference>
<reference evidence="5 6" key="1">
    <citation type="submission" date="2020-07" db="EMBL/GenBank/DDBJ databases">
        <title>Luteimonas sp. SJ-92.</title>
        <authorList>
            <person name="Huang X.-X."/>
            <person name="Xu L."/>
            <person name="Sun J.-Q."/>
        </authorList>
    </citation>
    <scope>NUCLEOTIDE SEQUENCE [LARGE SCALE GENOMIC DNA]</scope>
    <source>
        <strain evidence="5 6">SJ-92</strain>
    </source>
</reference>
<keyword evidence="2" id="KW-0472">Membrane</keyword>
<feature type="compositionally biased region" description="Gly residues" evidence="1">
    <location>
        <begin position="588"/>
        <end position="609"/>
    </location>
</feature>
<proteinExistence type="predicted"/>
<dbReference type="InterPro" id="IPR048389">
    <property type="entry name" value="YciQ-like_C"/>
</dbReference>
<dbReference type="InterPro" id="IPR018702">
    <property type="entry name" value="DUF2207"/>
</dbReference>
<dbReference type="AlphaFoldDB" id="A0A853JBI6"/>
<feature type="transmembrane region" description="Helical" evidence="2">
    <location>
        <begin position="271"/>
        <end position="288"/>
    </location>
</feature>
<feature type="transmembrane region" description="Helical" evidence="2">
    <location>
        <begin position="420"/>
        <end position="442"/>
    </location>
</feature>
<feature type="region of interest" description="Disordered" evidence="1">
    <location>
        <begin position="575"/>
        <end position="609"/>
    </location>
</feature>
<evidence type="ECO:0000313" key="6">
    <source>
        <dbReference type="Proteomes" id="UP000578091"/>
    </source>
</evidence>
<feature type="domain" description="DUF2207" evidence="3">
    <location>
        <begin position="56"/>
        <end position="247"/>
    </location>
</feature>
<gene>
    <name evidence="5" type="ORF">H0E84_06285</name>
</gene>
<dbReference type="EMBL" id="JACCKA010000045">
    <property type="protein sequence ID" value="NZA25988.1"/>
    <property type="molecule type" value="Genomic_DNA"/>
</dbReference>
<feature type="transmembrane region" description="Helical" evidence="2">
    <location>
        <begin position="448"/>
        <end position="470"/>
    </location>
</feature>
<name>A0A853JBI6_9GAMM</name>
<evidence type="ECO:0000256" key="1">
    <source>
        <dbReference type="SAM" id="MobiDB-lite"/>
    </source>
</evidence>
<evidence type="ECO:0000313" key="5">
    <source>
        <dbReference type="EMBL" id="NZA25988.1"/>
    </source>
</evidence>
<dbReference type="RefSeq" id="WP_180677784.1">
    <property type="nucleotide sequence ID" value="NZ_JACCKA010000045.1"/>
</dbReference>
<keyword evidence="2" id="KW-1133">Transmembrane helix</keyword>
<feature type="domain" description="Predicted membrane protein YciQ-like C-terminal" evidence="4">
    <location>
        <begin position="305"/>
        <end position="536"/>
    </location>
</feature>
<evidence type="ECO:0000259" key="4">
    <source>
        <dbReference type="Pfam" id="PF20990"/>
    </source>
</evidence>